<dbReference type="Gene3D" id="1.25.40.10">
    <property type="entry name" value="Tetratricopeptide repeat domain"/>
    <property type="match status" value="1"/>
</dbReference>
<feature type="repeat" description="PPR" evidence="3">
    <location>
        <begin position="43"/>
        <end position="77"/>
    </location>
</feature>
<organism evidence="4 5">
    <name type="scientific">Liquidambar formosana</name>
    <name type="common">Formosan gum</name>
    <dbReference type="NCBI Taxonomy" id="63359"/>
    <lineage>
        <taxon>Eukaryota</taxon>
        <taxon>Viridiplantae</taxon>
        <taxon>Streptophyta</taxon>
        <taxon>Embryophyta</taxon>
        <taxon>Tracheophyta</taxon>
        <taxon>Spermatophyta</taxon>
        <taxon>Magnoliopsida</taxon>
        <taxon>eudicotyledons</taxon>
        <taxon>Gunneridae</taxon>
        <taxon>Pentapetalae</taxon>
        <taxon>Saxifragales</taxon>
        <taxon>Altingiaceae</taxon>
        <taxon>Liquidambar</taxon>
    </lineage>
</organism>
<dbReference type="PROSITE" id="PS51375">
    <property type="entry name" value="PPR"/>
    <property type="match status" value="2"/>
</dbReference>
<name>A0AAP0RT52_LIQFO</name>
<sequence>MKAEVDLDSSAFNVALFAYGASGKIDKALNLFMKMQDEGLEPDLVTYINLVGCYGKAGLVEGVKRIYSLLKYGEIEPNESLFKAVMDAYRSANRHDLAELVNQEMRFAFDTQQYPDSETEDEHDQDSLDH</sequence>
<evidence type="ECO:0008006" key="6">
    <source>
        <dbReference type="Google" id="ProtNLM"/>
    </source>
</evidence>
<keyword evidence="5" id="KW-1185">Reference proteome</keyword>
<evidence type="ECO:0000256" key="3">
    <source>
        <dbReference type="PROSITE-ProRule" id="PRU00708"/>
    </source>
</evidence>
<dbReference type="Proteomes" id="UP001415857">
    <property type="component" value="Unassembled WGS sequence"/>
</dbReference>
<gene>
    <name evidence="4" type="ORF">L1049_023496</name>
</gene>
<proteinExistence type="inferred from homology"/>
<comment type="similarity">
    <text evidence="1">Belongs to the PPR family. P subfamily.</text>
</comment>
<protein>
    <recommendedName>
        <fullName evidence="6">Pentatricopeptide repeat-containing protein</fullName>
    </recommendedName>
</protein>
<dbReference type="InterPro" id="IPR002885">
    <property type="entry name" value="PPR_rpt"/>
</dbReference>
<evidence type="ECO:0000256" key="1">
    <source>
        <dbReference type="ARBA" id="ARBA00007626"/>
    </source>
</evidence>
<dbReference type="AlphaFoldDB" id="A0AAP0RT52"/>
<accession>A0AAP0RT52</accession>
<dbReference type="PANTHER" id="PTHR47447">
    <property type="entry name" value="OS03G0856100 PROTEIN"/>
    <property type="match status" value="1"/>
</dbReference>
<dbReference type="NCBIfam" id="TIGR00756">
    <property type="entry name" value="PPR"/>
    <property type="match status" value="1"/>
</dbReference>
<keyword evidence="2" id="KW-0677">Repeat</keyword>
<comment type="caution">
    <text evidence="4">The sequence shown here is derived from an EMBL/GenBank/DDBJ whole genome shotgun (WGS) entry which is preliminary data.</text>
</comment>
<dbReference type="InterPro" id="IPR011990">
    <property type="entry name" value="TPR-like_helical_dom_sf"/>
</dbReference>
<evidence type="ECO:0000313" key="4">
    <source>
        <dbReference type="EMBL" id="KAK9284325.1"/>
    </source>
</evidence>
<reference evidence="4 5" key="1">
    <citation type="journal article" date="2024" name="Plant J.">
        <title>Genome sequences and population genomics reveal climatic adaptation and genomic divergence between two closely related sweetgum species.</title>
        <authorList>
            <person name="Xu W.Q."/>
            <person name="Ren C.Q."/>
            <person name="Zhang X.Y."/>
            <person name="Comes H.P."/>
            <person name="Liu X.H."/>
            <person name="Li Y.G."/>
            <person name="Kettle C.J."/>
            <person name="Jalonen R."/>
            <person name="Gaisberger H."/>
            <person name="Ma Y.Z."/>
            <person name="Qiu Y.X."/>
        </authorList>
    </citation>
    <scope>NUCLEOTIDE SEQUENCE [LARGE SCALE GENOMIC DNA]</scope>
    <source>
        <strain evidence="4">Hangzhou</strain>
    </source>
</reference>
<evidence type="ECO:0000256" key="2">
    <source>
        <dbReference type="ARBA" id="ARBA00022737"/>
    </source>
</evidence>
<evidence type="ECO:0000313" key="5">
    <source>
        <dbReference type="Proteomes" id="UP001415857"/>
    </source>
</evidence>
<dbReference type="EMBL" id="JBBPBK010000005">
    <property type="protein sequence ID" value="KAK9284325.1"/>
    <property type="molecule type" value="Genomic_DNA"/>
</dbReference>
<dbReference type="PANTHER" id="PTHR47447:SF28">
    <property type="entry name" value="PENTACOTRIPEPTIDE-REPEAT REGION OF PRORP DOMAIN-CONTAINING PROTEIN"/>
    <property type="match status" value="1"/>
</dbReference>
<feature type="repeat" description="PPR" evidence="3">
    <location>
        <begin position="8"/>
        <end position="42"/>
    </location>
</feature>
<dbReference type="Pfam" id="PF13041">
    <property type="entry name" value="PPR_2"/>
    <property type="match status" value="1"/>
</dbReference>